<feature type="compositionally biased region" description="Gly residues" evidence="7">
    <location>
        <begin position="434"/>
        <end position="445"/>
    </location>
</feature>
<evidence type="ECO:0000256" key="6">
    <source>
        <dbReference type="ARBA" id="ARBA00022840"/>
    </source>
</evidence>
<evidence type="ECO:0000256" key="5">
    <source>
        <dbReference type="ARBA" id="ARBA00022777"/>
    </source>
</evidence>
<keyword evidence="3" id="KW-0808">Transferase</keyword>
<gene>
    <name evidence="10" type="ORF">Ga0074812_111140</name>
</gene>
<feature type="region of interest" description="Disordered" evidence="7">
    <location>
        <begin position="1"/>
        <end position="22"/>
    </location>
</feature>
<feature type="region of interest" description="Disordered" evidence="7">
    <location>
        <begin position="345"/>
        <end position="445"/>
    </location>
</feature>
<keyword evidence="8" id="KW-0812">Transmembrane</keyword>
<reference evidence="11" key="1">
    <citation type="submission" date="2015-11" db="EMBL/GenBank/DDBJ databases">
        <authorList>
            <person name="Varghese N."/>
        </authorList>
    </citation>
    <scope>NUCLEOTIDE SEQUENCE [LARGE SCALE GENOMIC DNA]</scope>
    <source>
        <strain evidence="11">DSM 45899</strain>
    </source>
</reference>
<evidence type="ECO:0000259" key="9">
    <source>
        <dbReference type="PROSITE" id="PS50011"/>
    </source>
</evidence>
<dbReference type="Gene3D" id="3.30.200.20">
    <property type="entry name" value="Phosphorylase Kinase, domain 1"/>
    <property type="match status" value="1"/>
</dbReference>
<dbReference type="GO" id="GO:0004674">
    <property type="term" value="F:protein serine/threonine kinase activity"/>
    <property type="evidence" value="ECO:0007669"/>
    <property type="project" value="UniProtKB-KW"/>
</dbReference>
<evidence type="ECO:0000256" key="8">
    <source>
        <dbReference type="SAM" id="Phobius"/>
    </source>
</evidence>
<keyword evidence="8" id="KW-0472">Membrane</keyword>
<organism evidence="10 11">
    <name type="scientific">Parafrankia irregularis</name>
    <dbReference type="NCBI Taxonomy" id="795642"/>
    <lineage>
        <taxon>Bacteria</taxon>
        <taxon>Bacillati</taxon>
        <taxon>Actinomycetota</taxon>
        <taxon>Actinomycetes</taxon>
        <taxon>Frankiales</taxon>
        <taxon>Frankiaceae</taxon>
        <taxon>Parafrankia</taxon>
    </lineage>
</organism>
<dbReference type="Proteomes" id="UP000198802">
    <property type="component" value="Unassembled WGS sequence"/>
</dbReference>
<protein>
    <recommendedName>
        <fullName evidence="1">non-specific serine/threonine protein kinase</fullName>
        <ecNumber evidence="1">2.7.11.1</ecNumber>
    </recommendedName>
</protein>
<dbReference type="InterPro" id="IPR011009">
    <property type="entry name" value="Kinase-like_dom_sf"/>
</dbReference>
<name>A0A0S4QQT0_9ACTN</name>
<evidence type="ECO:0000313" key="10">
    <source>
        <dbReference type="EMBL" id="CUU57304.1"/>
    </source>
</evidence>
<feature type="compositionally biased region" description="Basic and acidic residues" evidence="7">
    <location>
        <begin position="408"/>
        <end position="432"/>
    </location>
</feature>
<keyword evidence="8" id="KW-1133">Transmembrane helix</keyword>
<sequence>MVDGSNRPQGADVDNNVTNDAPAHLPASTAVLAESVLDRRYRLLAPLNTRGPVTLWRGDDNVLARPVAVRIVEHPDSSGDPGSEADQAALEEVAESLLKAAISSGRLVHPGAASTYDATTTTTGSTRISYVVSEWVEGRTLRQLAAEGPPRPEQAGAIVLAAARVLAAAHERGIHHGGLNPGDVIVSGHGTVKVVDLEIGGILAGLDGSATGAEPTVGAGTDSGAGADGDAGSGSEANGDDGAGIASAGDLADVRALGALLYAGLTGAWPLLGEHALPAAPTANGRLRTPRQVNAAVPRDLDAIALATLGDERAGAPITTAAELVAELEAVSPVDQVLDTGLMSLGDEGPASTEAMPVDGYGPATGDFQDRGGYGGYDSGPNSYGNRDGYGGRDDYDSRGGYGNHGDYNSRGDYDNRGGYDSRGGYDGRSDYGNRGGYPGPGGGYGGAGSPAGATGGGYDRRGYDQTAHMGRAGYDQTAYEERGYGAGGGGYDRGDERERGYDGYPSQRGPSEPRRHTDDSGRIPPSDGVRGGSTARRVLPWLALAVVVVLVAVVAVIALQNKDDKTAGTDPGTSPSSTTMLSTGQKIDIAGVAAFDPQGGDGENDGSAAKTIDGSPATEWTTSGYEPQNPPAQFGGTGKTGVGLRFTFNEPVAPSEVAVTVGSLAPVTFELRAGDTEVNDISAYPIVGLPHQGKSGEVPITMPSDQQKHKYWVVWLTELPTVGGKLKGSIAEVEFKH</sequence>
<evidence type="ECO:0000256" key="1">
    <source>
        <dbReference type="ARBA" id="ARBA00012513"/>
    </source>
</evidence>
<evidence type="ECO:0000256" key="2">
    <source>
        <dbReference type="ARBA" id="ARBA00022527"/>
    </source>
</evidence>
<evidence type="ECO:0000256" key="7">
    <source>
        <dbReference type="SAM" id="MobiDB-lite"/>
    </source>
</evidence>
<dbReference type="RefSeq" id="WP_091278514.1">
    <property type="nucleotide sequence ID" value="NZ_FAOZ01000011.1"/>
</dbReference>
<dbReference type="Gene3D" id="1.10.510.10">
    <property type="entry name" value="Transferase(Phosphotransferase) domain 1"/>
    <property type="match status" value="1"/>
</dbReference>
<dbReference type="CDD" id="cd13973">
    <property type="entry name" value="PK_MviN-like"/>
    <property type="match status" value="1"/>
</dbReference>
<evidence type="ECO:0000313" key="11">
    <source>
        <dbReference type="Proteomes" id="UP000198802"/>
    </source>
</evidence>
<keyword evidence="2" id="KW-0723">Serine/threonine-protein kinase</keyword>
<feature type="compositionally biased region" description="Gly residues" evidence="7">
    <location>
        <begin position="221"/>
        <end position="232"/>
    </location>
</feature>
<dbReference type="PANTHER" id="PTHR43289:SF6">
    <property type="entry name" value="SERINE_THREONINE-PROTEIN KINASE NEKL-3"/>
    <property type="match status" value="1"/>
</dbReference>
<keyword evidence="4" id="KW-0547">Nucleotide-binding</keyword>
<dbReference type="EC" id="2.7.11.1" evidence="1"/>
<feature type="domain" description="Protein kinase" evidence="9">
    <location>
        <begin position="41"/>
        <end position="356"/>
    </location>
</feature>
<keyword evidence="5" id="KW-0418">Kinase</keyword>
<feature type="region of interest" description="Disordered" evidence="7">
    <location>
        <begin position="595"/>
        <end position="638"/>
    </location>
</feature>
<dbReference type="AlphaFoldDB" id="A0A0S4QQT0"/>
<dbReference type="GO" id="GO:0005524">
    <property type="term" value="F:ATP binding"/>
    <property type="evidence" value="ECO:0007669"/>
    <property type="project" value="UniProtKB-KW"/>
</dbReference>
<evidence type="ECO:0000256" key="3">
    <source>
        <dbReference type="ARBA" id="ARBA00022679"/>
    </source>
</evidence>
<feature type="compositionally biased region" description="Basic and acidic residues" evidence="7">
    <location>
        <begin position="493"/>
        <end position="502"/>
    </location>
</feature>
<keyword evidence="11" id="KW-1185">Reference proteome</keyword>
<feature type="compositionally biased region" description="Basic and acidic residues" evidence="7">
    <location>
        <begin position="512"/>
        <end position="522"/>
    </location>
</feature>
<dbReference type="EMBL" id="FAOZ01000011">
    <property type="protein sequence ID" value="CUU57304.1"/>
    <property type="molecule type" value="Genomic_DNA"/>
</dbReference>
<accession>A0A0S4QQT0</accession>
<proteinExistence type="predicted"/>
<feature type="region of interest" description="Disordered" evidence="7">
    <location>
        <begin position="214"/>
        <end position="241"/>
    </location>
</feature>
<dbReference type="InterPro" id="IPR000719">
    <property type="entry name" value="Prot_kinase_dom"/>
</dbReference>
<dbReference type="PANTHER" id="PTHR43289">
    <property type="entry name" value="MITOGEN-ACTIVATED PROTEIN KINASE KINASE KINASE 20-RELATED"/>
    <property type="match status" value="1"/>
</dbReference>
<dbReference type="SUPFAM" id="SSF56112">
    <property type="entry name" value="Protein kinase-like (PK-like)"/>
    <property type="match status" value="1"/>
</dbReference>
<feature type="region of interest" description="Disordered" evidence="7">
    <location>
        <begin position="481"/>
        <end position="533"/>
    </location>
</feature>
<dbReference type="PROSITE" id="PS50011">
    <property type="entry name" value="PROTEIN_KINASE_DOM"/>
    <property type="match status" value="1"/>
</dbReference>
<evidence type="ECO:0000256" key="4">
    <source>
        <dbReference type="ARBA" id="ARBA00022741"/>
    </source>
</evidence>
<keyword evidence="6" id="KW-0067">ATP-binding</keyword>
<feature type="transmembrane region" description="Helical" evidence="8">
    <location>
        <begin position="539"/>
        <end position="560"/>
    </location>
</feature>